<name>A0ABP2DJ55_9STRE</name>
<reference evidence="1" key="2">
    <citation type="submission" date="2013-09" db="EMBL/GenBank/DDBJ databases">
        <title>Draft genome sequence of Streptococcus infantarius subsp. infantarius ATCC BAA-102.</title>
        <authorList>
            <person name="Sudarsanam P."/>
            <person name="Ley R."/>
            <person name="Guruge J."/>
            <person name="Turnbaugh P.J."/>
            <person name="Mahowald M."/>
            <person name="Liep D."/>
            <person name="Gordon J."/>
        </authorList>
    </citation>
    <scope>NUCLEOTIDE SEQUENCE</scope>
    <source>
        <strain evidence="1">ATCC BAA-102</strain>
    </source>
</reference>
<dbReference type="EMBL" id="ABJK02000020">
    <property type="protein sequence ID" value="EDT47548.1"/>
    <property type="molecule type" value="Genomic_DNA"/>
</dbReference>
<reference evidence="1" key="1">
    <citation type="submission" date="2008-03" db="EMBL/GenBank/DDBJ databases">
        <authorList>
            <person name="Fulton L."/>
            <person name="Clifton S."/>
            <person name="Fulton B."/>
            <person name="Xu J."/>
            <person name="Minx P."/>
            <person name="Pepin K.H."/>
            <person name="Johnson M."/>
            <person name="Thiruvilangam P."/>
            <person name="Bhonagiri V."/>
            <person name="Nash W.E."/>
            <person name="Mardis E.R."/>
            <person name="Wilson R.K."/>
        </authorList>
    </citation>
    <scope>NUCLEOTIDE SEQUENCE</scope>
    <source>
        <strain evidence="1">ATCC BAA-102</strain>
    </source>
</reference>
<dbReference type="Proteomes" id="UP000005602">
    <property type="component" value="Unassembled WGS sequence"/>
</dbReference>
<protein>
    <recommendedName>
        <fullName evidence="3">DNA alkylation repair protein</fullName>
    </recommendedName>
</protein>
<sequence length="50" mass="5942">MLQKSHLLSECLPFKFHLNRRKSVLFLLSNLPQRFETIHPTGAEEFVTMR</sequence>
<accession>A0ABP2DJ55</accession>
<organism evidence="1 2">
    <name type="scientific">Streptococcus infantarius subsp. infantarius ATCC BAA-102</name>
    <dbReference type="NCBI Taxonomy" id="471872"/>
    <lineage>
        <taxon>Bacteria</taxon>
        <taxon>Bacillati</taxon>
        <taxon>Bacillota</taxon>
        <taxon>Bacilli</taxon>
        <taxon>Lactobacillales</taxon>
        <taxon>Streptococcaceae</taxon>
        <taxon>Streptococcus</taxon>
    </lineage>
</organism>
<evidence type="ECO:0008006" key="3">
    <source>
        <dbReference type="Google" id="ProtNLM"/>
    </source>
</evidence>
<evidence type="ECO:0000313" key="2">
    <source>
        <dbReference type="Proteomes" id="UP000005602"/>
    </source>
</evidence>
<comment type="caution">
    <text evidence="1">The sequence shown here is derived from an EMBL/GenBank/DDBJ whole genome shotgun (WGS) entry which is preliminary data.</text>
</comment>
<evidence type="ECO:0000313" key="1">
    <source>
        <dbReference type="EMBL" id="EDT47548.1"/>
    </source>
</evidence>
<keyword evidence="2" id="KW-1185">Reference proteome</keyword>
<gene>
    <name evidence="1" type="ORF">STRINF_01345</name>
</gene>
<proteinExistence type="predicted"/>